<keyword evidence="1 11" id="KW-0813">Transport</keyword>
<dbReference type="Pfam" id="PF02669">
    <property type="entry name" value="KdpC"/>
    <property type="match status" value="1"/>
</dbReference>
<name>A0A0J6TE13_9HYPH</name>
<dbReference type="GO" id="GO:0008556">
    <property type="term" value="F:P-type potassium transmembrane transporter activity"/>
    <property type="evidence" value="ECO:0007669"/>
    <property type="project" value="InterPro"/>
</dbReference>
<dbReference type="HAMAP" id="MF_00276">
    <property type="entry name" value="KdpC"/>
    <property type="match status" value="1"/>
</dbReference>
<keyword evidence="5 11" id="KW-0547">Nucleotide-binding</keyword>
<dbReference type="Proteomes" id="UP000036449">
    <property type="component" value="Unassembled WGS sequence"/>
</dbReference>
<evidence type="ECO:0000256" key="10">
    <source>
        <dbReference type="ARBA" id="ARBA00023136"/>
    </source>
</evidence>
<keyword evidence="8 11" id="KW-1133">Transmembrane helix</keyword>
<dbReference type="NCBIfam" id="NF010603">
    <property type="entry name" value="PRK13999.1"/>
    <property type="match status" value="1"/>
</dbReference>
<reference evidence="12 13" key="1">
    <citation type="submission" date="2015-03" db="EMBL/GenBank/DDBJ databases">
        <title>Genome sequencing of Methylobacterium tarhaniae DSM 25844.</title>
        <authorList>
            <person name="Chaudhry V."/>
            <person name="Patil P.B."/>
        </authorList>
    </citation>
    <scope>NUCLEOTIDE SEQUENCE [LARGE SCALE GENOMIC DNA]</scope>
    <source>
        <strain evidence="12 13">DSM 25844</strain>
    </source>
</reference>
<dbReference type="InterPro" id="IPR003820">
    <property type="entry name" value="KdpC"/>
</dbReference>
<evidence type="ECO:0000256" key="4">
    <source>
        <dbReference type="ARBA" id="ARBA00022692"/>
    </source>
</evidence>
<keyword evidence="4 11" id="KW-0812">Transmembrane</keyword>
<gene>
    <name evidence="11" type="primary">kdpC</name>
    <name evidence="12" type="ORF">VQ03_05050</name>
</gene>
<sequence>MLTHLRPTLVLTTALTVVTGLAYPLAMTGLAGTLFPAKAAGSLVERDGVVVGSALIGQSFTGERYFHGRPSATTAPDPADATKTVAAPYNAANSGGSNLGPTSQALRDRVADDLARLKSENPAAPVPMDLVTTSGSGLDPDISPEAALFQAPRIARTRGLPEDRVRDLVAAQTQDRLLGILGEPRVNVLALNLALDAGQVRTGR</sequence>
<evidence type="ECO:0000256" key="7">
    <source>
        <dbReference type="ARBA" id="ARBA00022958"/>
    </source>
</evidence>
<keyword evidence="6 11" id="KW-0067">ATP-binding</keyword>
<keyword evidence="10 11" id="KW-0472">Membrane</keyword>
<dbReference type="AlphaFoldDB" id="A0A0J6TE13"/>
<evidence type="ECO:0000313" key="12">
    <source>
        <dbReference type="EMBL" id="KMO44122.1"/>
    </source>
</evidence>
<dbReference type="OrthoDB" id="9788285at2"/>
<dbReference type="PANTHER" id="PTHR30042">
    <property type="entry name" value="POTASSIUM-TRANSPORTING ATPASE C CHAIN"/>
    <property type="match status" value="1"/>
</dbReference>
<comment type="function">
    <text evidence="11">Part of the high-affinity ATP-driven potassium transport (or Kdp) system, which catalyzes the hydrolysis of ATP coupled with the electrogenic transport of potassium into the cytoplasm. This subunit acts as a catalytic chaperone that increases the ATP-binding affinity of the ATP-hydrolyzing subunit KdpB by the formation of a transient KdpB/KdpC/ATP ternary complex.</text>
</comment>
<organism evidence="12 13">
    <name type="scientific">Methylobacterium tarhaniae</name>
    <dbReference type="NCBI Taxonomy" id="1187852"/>
    <lineage>
        <taxon>Bacteria</taxon>
        <taxon>Pseudomonadati</taxon>
        <taxon>Pseudomonadota</taxon>
        <taxon>Alphaproteobacteria</taxon>
        <taxon>Hyphomicrobiales</taxon>
        <taxon>Methylobacteriaceae</taxon>
        <taxon>Methylobacterium</taxon>
    </lineage>
</organism>
<accession>A0A0J6TE13</accession>
<dbReference type="NCBIfam" id="TIGR00681">
    <property type="entry name" value="kdpC"/>
    <property type="match status" value="1"/>
</dbReference>
<keyword evidence="2 11" id="KW-1003">Cell membrane</keyword>
<dbReference type="PATRIC" id="fig|1187852.3.peg.3825"/>
<proteinExistence type="inferred from homology"/>
<comment type="subunit">
    <text evidence="11">The system is composed of three essential subunits: KdpA, KdpB and KdpC.</text>
</comment>
<evidence type="ECO:0000256" key="8">
    <source>
        <dbReference type="ARBA" id="ARBA00022989"/>
    </source>
</evidence>
<evidence type="ECO:0000256" key="1">
    <source>
        <dbReference type="ARBA" id="ARBA00022448"/>
    </source>
</evidence>
<dbReference type="GO" id="GO:0005886">
    <property type="term" value="C:plasma membrane"/>
    <property type="evidence" value="ECO:0007669"/>
    <property type="project" value="UniProtKB-SubCell"/>
</dbReference>
<keyword evidence="3 11" id="KW-0633">Potassium transport</keyword>
<evidence type="ECO:0000256" key="9">
    <source>
        <dbReference type="ARBA" id="ARBA00023065"/>
    </source>
</evidence>
<evidence type="ECO:0000256" key="2">
    <source>
        <dbReference type="ARBA" id="ARBA00022475"/>
    </source>
</evidence>
<dbReference type="PANTHER" id="PTHR30042:SF2">
    <property type="entry name" value="POTASSIUM-TRANSPORTING ATPASE KDPC SUBUNIT"/>
    <property type="match status" value="1"/>
</dbReference>
<evidence type="ECO:0000256" key="11">
    <source>
        <dbReference type="HAMAP-Rule" id="MF_00276"/>
    </source>
</evidence>
<keyword evidence="13" id="KW-1185">Reference proteome</keyword>
<dbReference type="PIRSF" id="PIRSF001296">
    <property type="entry name" value="K_ATPase_KdpC"/>
    <property type="match status" value="1"/>
</dbReference>
<protein>
    <recommendedName>
        <fullName evidence="11">Potassium-transporting ATPase KdpC subunit</fullName>
    </recommendedName>
    <alternativeName>
        <fullName evidence="11">ATP phosphohydrolase [potassium-transporting] C chain</fullName>
    </alternativeName>
    <alternativeName>
        <fullName evidence="11">Potassium-binding and translocating subunit C</fullName>
    </alternativeName>
    <alternativeName>
        <fullName evidence="11">Potassium-translocating ATPase C chain</fullName>
    </alternativeName>
</protein>
<evidence type="ECO:0000256" key="3">
    <source>
        <dbReference type="ARBA" id="ARBA00022538"/>
    </source>
</evidence>
<comment type="subcellular location">
    <subcellularLocation>
        <location evidence="11">Cell membrane</location>
        <topology evidence="11">Single-pass membrane protein</topology>
    </subcellularLocation>
</comment>
<dbReference type="EMBL" id="LABZ01000026">
    <property type="protein sequence ID" value="KMO44122.1"/>
    <property type="molecule type" value="Genomic_DNA"/>
</dbReference>
<evidence type="ECO:0000256" key="6">
    <source>
        <dbReference type="ARBA" id="ARBA00022840"/>
    </source>
</evidence>
<keyword evidence="7 11" id="KW-0630">Potassium</keyword>
<comment type="similarity">
    <text evidence="11">Belongs to the KdpC family.</text>
</comment>
<dbReference type="RefSeq" id="WP_048449768.1">
    <property type="nucleotide sequence ID" value="NZ_LABZ01000026.1"/>
</dbReference>
<evidence type="ECO:0000256" key="5">
    <source>
        <dbReference type="ARBA" id="ARBA00022741"/>
    </source>
</evidence>
<dbReference type="NCBIfam" id="NF001454">
    <property type="entry name" value="PRK00315.1"/>
    <property type="match status" value="1"/>
</dbReference>
<evidence type="ECO:0000313" key="13">
    <source>
        <dbReference type="Proteomes" id="UP000036449"/>
    </source>
</evidence>
<comment type="caution">
    <text evidence="12">The sequence shown here is derived from an EMBL/GenBank/DDBJ whole genome shotgun (WGS) entry which is preliminary data.</text>
</comment>
<dbReference type="GO" id="GO:0005524">
    <property type="term" value="F:ATP binding"/>
    <property type="evidence" value="ECO:0007669"/>
    <property type="project" value="UniProtKB-UniRule"/>
</dbReference>
<keyword evidence="9 11" id="KW-0406">Ion transport</keyword>